<evidence type="ECO:0000313" key="6">
    <source>
        <dbReference type="Proteomes" id="UP000697107"/>
    </source>
</evidence>
<protein>
    <submittedName>
        <fullName evidence="4">Uncharacterized protein</fullName>
    </submittedName>
</protein>
<reference evidence="4" key="1">
    <citation type="submission" date="2018-10" db="EMBL/GenBank/DDBJ databases">
        <title>Effector identification in a new, highly contiguous assembly of the strawberry crown rot pathogen Phytophthora cactorum.</title>
        <authorList>
            <person name="Armitage A.D."/>
            <person name="Nellist C.F."/>
            <person name="Bates H."/>
            <person name="Vickerstaff R.J."/>
            <person name="Harrison R.J."/>
        </authorList>
    </citation>
    <scope>NUCLEOTIDE SEQUENCE</scope>
    <source>
        <strain evidence="1">15-7</strain>
        <strain evidence="3">4032</strain>
        <strain evidence="2">4040</strain>
        <strain evidence="4">P415</strain>
        <strain evidence="5">P421</strain>
    </source>
</reference>
<dbReference type="Proteomes" id="UP000697107">
    <property type="component" value="Unassembled WGS sequence"/>
</dbReference>
<dbReference type="EMBL" id="RCMI01000093">
    <property type="protein sequence ID" value="KAG2935940.1"/>
    <property type="molecule type" value="Genomic_DNA"/>
</dbReference>
<evidence type="ECO:0000313" key="4">
    <source>
        <dbReference type="EMBL" id="KAG2965310.1"/>
    </source>
</evidence>
<dbReference type="VEuPathDB" id="FungiDB:PC110_g22867"/>
<evidence type="ECO:0000313" key="5">
    <source>
        <dbReference type="EMBL" id="KAG3205801.1"/>
    </source>
</evidence>
<evidence type="ECO:0000313" key="2">
    <source>
        <dbReference type="EMBL" id="KAG2887389.1"/>
    </source>
</evidence>
<name>A0A8T1JPV7_9STRA</name>
<evidence type="ECO:0000313" key="1">
    <source>
        <dbReference type="EMBL" id="KAG2861432.1"/>
    </source>
</evidence>
<comment type="caution">
    <text evidence="4">The sequence shown here is derived from an EMBL/GenBank/DDBJ whole genome shotgun (WGS) entry which is preliminary data.</text>
</comment>
<evidence type="ECO:0000313" key="3">
    <source>
        <dbReference type="EMBL" id="KAG2935940.1"/>
    </source>
</evidence>
<dbReference type="Proteomes" id="UP000735874">
    <property type="component" value="Unassembled WGS sequence"/>
</dbReference>
<dbReference type="Proteomes" id="UP000736787">
    <property type="component" value="Unassembled WGS sequence"/>
</dbReference>
<dbReference type="EMBL" id="RCMK01001874">
    <property type="protein sequence ID" value="KAG2887389.1"/>
    <property type="molecule type" value="Genomic_DNA"/>
</dbReference>
<accession>A0A8T1JPV7</accession>
<dbReference type="Proteomes" id="UP000774804">
    <property type="component" value="Unassembled WGS sequence"/>
</dbReference>
<dbReference type="Proteomes" id="UP000760860">
    <property type="component" value="Unassembled WGS sequence"/>
</dbReference>
<organism evidence="4 6">
    <name type="scientific">Phytophthora cactorum</name>
    <dbReference type="NCBI Taxonomy" id="29920"/>
    <lineage>
        <taxon>Eukaryota</taxon>
        <taxon>Sar</taxon>
        <taxon>Stramenopiles</taxon>
        <taxon>Oomycota</taxon>
        <taxon>Peronosporomycetes</taxon>
        <taxon>Peronosporales</taxon>
        <taxon>Peronosporaceae</taxon>
        <taxon>Phytophthora</taxon>
    </lineage>
</organism>
<dbReference type="EMBL" id="RCMV01001892">
    <property type="protein sequence ID" value="KAG3205801.1"/>
    <property type="molecule type" value="Genomic_DNA"/>
</dbReference>
<proteinExistence type="predicted"/>
<dbReference type="EMBL" id="RCMG01000155">
    <property type="protein sequence ID" value="KAG2861432.1"/>
    <property type="molecule type" value="Genomic_DNA"/>
</dbReference>
<sequence>MPRESKRSRLLREYAVLLDRRLQVRKARLALGVKDVCDDELDDFLLARVQAVVRARYLSPRAYLKRVPRFSWLMTECSDREFLRSFRMERDSFAKLVNLINESPAFAITLGKLRMAAAAFQLMVFLKFIGTHGSDACVENLSAIFNVASGACFDYIERVTSVLLSSMTTLSAGQLQTRERKLRSESAQGTTFLIA</sequence>
<gene>
    <name evidence="1" type="ORF">PC113_g7173</name>
    <name evidence="3" type="ORF">PC115_g4775</name>
    <name evidence="2" type="ORF">PC117_g25167</name>
    <name evidence="4" type="ORF">PC118_g19822</name>
    <name evidence="5" type="ORF">PC129_g21958</name>
</gene>
<dbReference type="AlphaFoldDB" id="A0A8T1JPV7"/>
<dbReference type="EMBL" id="RCML01001120">
    <property type="protein sequence ID" value="KAG2965310.1"/>
    <property type="molecule type" value="Genomic_DNA"/>
</dbReference>